<reference evidence="2" key="1">
    <citation type="submission" date="2022-08" db="EMBL/GenBank/DDBJ databases">
        <authorList>
            <person name="Tistechok S."/>
            <person name="Samborskyy M."/>
            <person name="Roman I."/>
        </authorList>
    </citation>
    <scope>NUCLEOTIDE SEQUENCE</scope>
    <source>
        <strain evidence="2">DSM 103496</strain>
    </source>
</reference>
<dbReference type="Proteomes" id="UP001141259">
    <property type="component" value="Unassembled WGS sequence"/>
</dbReference>
<dbReference type="RefSeq" id="WP_259623225.1">
    <property type="nucleotide sequence ID" value="NZ_JANYMP010000005.1"/>
</dbReference>
<dbReference type="Pfam" id="PF00903">
    <property type="entry name" value="Glyoxalase"/>
    <property type="match status" value="1"/>
</dbReference>
<accession>A0A9X2VJG1</accession>
<evidence type="ECO:0000259" key="1">
    <source>
        <dbReference type="PROSITE" id="PS51819"/>
    </source>
</evidence>
<dbReference type="AlphaFoldDB" id="A0A9X2VJG1"/>
<dbReference type="PANTHER" id="PTHR36437:SF2">
    <property type="entry name" value="GLYOXALASE_BLEOMYCIN RESISTANCE PROTEIN_DIOXYGENASE"/>
    <property type="match status" value="1"/>
</dbReference>
<dbReference type="PROSITE" id="PS51819">
    <property type="entry name" value="VOC"/>
    <property type="match status" value="1"/>
</dbReference>
<dbReference type="CDD" id="cd07263">
    <property type="entry name" value="VOC_like"/>
    <property type="match status" value="1"/>
</dbReference>
<dbReference type="InterPro" id="IPR004360">
    <property type="entry name" value="Glyas_Fos-R_dOase_dom"/>
</dbReference>
<evidence type="ECO:0000313" key="3">
    <source>
        <dbReference type="Proteomes" id="UP001141259"/>
    </source>
</evidence>
<dbReference type="InterPro" id="IPR029068">
    <property type="entry name" value="Glyas_Bleomycin-R_OHBP_Dase"/>
</dbReference>
<comment type="caution">
    <text evidence="2">The sequence shown here is derived from an EMBL/GenBank/DDBJ whole genome shotgun (WGS) entry which is preliminary data.</text>
</comment>
<dbReference type="PANTHER" id="PTHR36437">
    <property type="entry name" value="GLYOXALASE/BLEOMYCIN RESISTANCE PROTEIN/DIOXYGENASE"/>
    <property type="match status" value="1"/>
</dbReference>
<protein>
    <submittedName>
        <fullName evidence="2">VOC family protein</fullName>
    </submittedName>
</protein>
<keyword evidence="3" id="KW-1185">Reference proteome</keyword>
<dbReference type="Gene3D" id="3.10.180.10">
    <property type="entry name" value="2,3-Dihydroxybiphenyl 1,2-Dioxygenase, domain 1"/>
    <property type="match status" value="1"/>
</dbReference>
<feature type="domain" description="VOC" evidence="1">
    <location>
        <begin position="3"/>
        <end position="122"/>
    </location>
</feature>
<proteinExistence type="predicted"/>
<organism evidence="2 3">
    <name type="scientific">Umezawaea endophytica</name>
    <dbReference type="NCBI Taxonomy" id="1654476"/>
    <lineage>
        <taxon>Bacteria</taxon>
        <taxon>Bacillati</taxon>
        <taxon>Actinomycetota</taxon>
        <taxon>Actinomycetes</taxon>
        <taxon>Pseudonocardiales</taxon>
        <taxon>Pseudonocardiaceae</taxon>
        <taxon>Umezawaea</taxon>
    </lineage>
</organism>
<dbReference type="InterPro" id="IPR037523">
    <property type="entry name" value="VOC_core"/>
</dbReference>
<evidence type="ECO:0000313" key="2">
    <source>
        <dbReference type="EMBL" id="MCS7477711.1"/>
    </source>
</evidence>
<sequence>MRRIGLATVLVDDVDAAIAFYVDALGFDLAEDVAQPDGGRWVVVRPSDAPGTGLLLARAGADDRGPVGRHVAFFLHTDDFAGDHERMTAAGVRFLEEPRQEPYGTVAVFEDLCGNRFDLIQPAG</sequence>
<gene>
    <name evidence="2" type="ORF">NZH93_12675</name>
</gene>
<dbReference type="EMBL" id="JANYMP010000005">
    <property type="protein sequence ID" value="MCS7477711.1"/>
    <property type="molecule type" value="Genomic_DNA"/>
</dbReference>
<name>A0A9X2VJG1_9PSEU</name>
<dbReference type="SUPFAM" id="SSF54593">
    <property type="entry name" value="Glyoxalase/Bleomycin resistance protein/Dihydroxybiphenyl dioxygenase"/>
    <property type="match status" value="1"/>
</dbReference>